<evidence type="ECO:0000313" key="2">
    <source>
        <dbReference type="EMBL" id="GGJ53938.1"/>
    </source>
</evidence>
<feature type="transmembrane region" description="Helical" evidence="1">
    <location>
        <begin position="388"/>
        <end position="410"/>
    </location>
</feature>
<organism evidence="2 3">
    <name type="scientific">Deinococcus roseus</name>
    <dbReference type="NCBI Taxonomy" id="392414"/>
    <lineage>
        <taxon>Bacteria</taxon>
        <taxon>Thermotogati</taxon>
        <taxon>Deinococcota</taxon>
        <taxon>Deinococci</taxon>
        <taxon>Deinococcales</taxon>
        <taxon>Deinococcaceae</taxon>
        <taxon>Deinococcus</taxon>
    </lineage>
</organism>
<keyword evidence="1" id="KW-1133">Transmembrane helix</keyword>
<feature type="transmembrane region" description="Helical" evidence="1">
    <location>
        <begin position="361"/>
        <end position="382"/>
    </location>
</feature>
<keyword evidence="3" id="KW-1185">Reference proteome</keyword>
<evidence type="ECO:0000313" key="3">
    <source>
        <dbReference type="Proteomes" id="UP000632222"/>
    </source>
</evidence>
<gene>
    <name evidence="2" type="ORF">GCM10008938_44950</name>
</gene>
<dbReference type="EMBL" id="BMOD01000028">
    <property type="protein sequence ID" value="GGJ53938.1"/>
    <property type="molecule type" value="Genomic_DNA"/>
</dbReference>
<name>A0ABQ2DFQ0_9DEIO</name>
<proteinExistence type="predicted"/>
<feature type="transmembrane region" description="Helical" evidence="1">
    <location>
        <begin position="21"/>
        <end position="42"/>
    </location>
</feature>
<accession>A0ABQ2DFQ0</accession>
<sequence length="478" mass="52919">MIEQFKDLLQNLWEMLLQNGLWIFAGLLGVALVLGIVAWIVTRVDRDALQKLGQVFRPLFSPLGLVLLLALTTWGAWLALGLLKNDLNVRLLHRESATFSSTEMPAAGDTTQYSPYASYIQERTYTRNLILPPDILDRIGVEGAEILTPYLPDPSTENITRLQDQFRRSGRNLVLTREATQLTEEPIALESTDIKVNLGFIQSSDSKRSYYNASFDGSYVFENPLDQVATVRFNFPLPYGSGTLKDFQMTVNGKQYELANLSQGYLWEGEVAAQEKITVQVKYKNQGSRMWRYELSNKREPIKAFKLVLTSDQNTKFQTGSLYPTSQGGNRYTWDLKNIITAQSIVLAFSGVAIRETLIKVFSFVPVSLLLLVGWVVFSSLLRNRKVPLLGLVFSVLGLTLSAVFGAYLVTYLPAALAVLLALILGAVVAFHALGSAHLVPAVVSALTPAVFLWTGNAGLVLSLLGLVVLLGLIPVKR</sequence>
<feature type="transmembrane region" description="Helical" evidence="1">
    <location>
        <begin position="62"/>
        <end position="83"/>
    </location>
</feature>
<evidence type="ECO:0008006" key="4">
    <source>
        <dbReference type="Google" id="ProtNLM"/>
    </source>
</evidence>
<dbReference type="Proteomes" id="UP000632222">
    <property type="component" value="Unassembled WGS sequence"/>
</dbReference>
<evidence type="ECO:0000256" key="1">
    <source>
        <dbReference type="SAM" id="Phobius"/>
    </source>
</evidence>
<feature type="transmembrane region" description="Helical" evidence="1">
    <location>
        <begin position="417"/>
        <end position="439"/>
    </location>
</feature>
<feature type="transmembrane region" description="Helical" evidence="1">
    <location>
        <begin position="451"/>
        <end position="474"/>
    </location>
</feature>
<keyword evidence="1" id="KW-0472">Membrane</keyword>
<dbReference type="Gene3D" id="2.60.40.3680">
    <property type="match status" value="1"/>
</dbReference>
<comment type="caution">
    <text evidence="2">The sequence shown here is derived from an EMBL/GenBank/DDBJ whole genome shotgun (WGS) entry which is preliminary data.</text>
</comment>
<keyword evidence="1" id="KW-0812">Transmembrane</keyword>
<dbReference type="RefSeq" id="WP_189007348.1">
    <property type="nucleotide sequence ID" value="NZ_BMOD01000028.1"/>
</dbReference>
<protein>
    <recommendedName>
        <fullName evidence="4">ABC transporter permease</fullName>
    </recommendedName>
</protein>
<reference evidence="3" key="1">
    <citation type="journal article" date="2019" name="Int. J. Syst. Evol. Microbiol.">
        <title>The Global Catalogue of Microorganisms (GCM) 10K type strain sequencing project: providing services to taxonomists for standard genome sequencing and annotation.</title>
        <authorList>
            <consortium name="The Broad Institute Genomics Platform"/>
            <consortium name="The Broad Institute Genome Sequencing Center for Infectious Disease"/>
            <person name="Wu L."/>
            <person name="Ma J."/>
        </authorList>
    </citation>
    <scope>NUCLEOTIDE SEQUENCE [LARGE SCALE GENOMIC DNA]</scope>
    <source>
        <strain evidence="3">JCM 14370</strain>
    </source>
</reference>